<gene>
    <name evidence="1" type="ORF">MA16_Dca000283</name>
</gene>
<evidence type="ECO:0000313" key="2">
    <source>
        <dbReference type="Proteomes" id="UP000233837"/>
    </source>
</evidence>
<organism evidence="1 2">
    <name type="scientific">Dendrobium catenatum</name>
    <dbReference type="NCBI Taxonomy" id="906689"/>
    <lineage>
        <taxon>Eukaryota</taxon>
        <taxon>Viridiplantae</taxon>
        <taxon>Streptophyta</taxon>
        <taxon>Embryophyta</taxon>
        <taxon>Tracheophyta</taxon>
        <taxon>Spermatophyta</taxon>
        <taxon>Magnoliopsida</taxon>
        <taxon>Liliopsida</taxon>
        <taxon>Asparagales</taxon>
        <taxon>Orchidaceae</taxon>
        <taxon>Epidendroideae</taxon>
        <taxon>Malaxideae</taxon>
        <taxon>Dendrobiinae</taxon>
        <taxon>Dendrobium</taxon>
    </lineage>
</organism>
<dbReference type="InterPro" id="IPR023214">
    <property type="entry name" value="HAD_sf"/>
</dbReference>
<keyword evidence="2" id="KW-1185">Reference proteome</keyword>
<evidence type="ECO:0000313" key="1">
    <source>
        <dbReference type="EMBL" id="PKU78939.1"/>
    </source>
</evidence>
<dbReference type="AlphaFoldDB" id="A0A2I0WTF2"/>
<dbReference type="STRING" id="906689.A0A2I0WTF2"/>
<proteinExistence type="predicted"/>
<dbReference type="PANTHER" id="PTHR47108">
    <property type="entry name" value="5-AMINO-6-(5-PHOSPHO-D-RIBITYLAMINO)URACIL PHOSPHATASE, CHLOROPLASTIC"/>
    <property type="match status" value="1"/>
</dbReference>
<protein>
    <submittedName>
        <fullName evidence="1">Uncharacterized protein</fullName>
    </submittedName>
</protein>
<name>A0A2I0WTF2_9ASPA</name>
<accession>A0A2I0WTF2</accession>
<reference evidence="1 2" key="2">
    <citation type="journal article" date="2017" name="Nature">
        <title>The Apostasia genome and the evolution of orchids.</title>
        <authorList>
            <person name="Zhang G.Q."/>
            <person name="Liu K.W."/>
            <person name="Li Z."/>
            <person name="Lohaus R."/>
            <person name="Hsiao Y.Y."/>
            <person name="Niu S.C."/>
            <person name="Wang J.Y."/>
            <person name="Lin Y.C."/>
            <person name="Xu Q."/>
            <person name="Chen L.J."/>
            <person name="Yoshida K."/>
            <person name="Fujiwara S."/>
            <person name="Wang Z.W."/>
            <person name="Zhang Y.Q."/>
            <person name="Mitsuda N."/>
            <person name="Wang M."/>
            <person name="Liu G.H."/>
            <person name="Pecoraro L."/>
            <person name="Huang H.X."/>
            <person name="Xiao X.J."/>
            <person name="Lin M."/>
            <person name="Wu X.Y."/>
            <person name="Wu W.L."/>
            <person name="Chen Y.Y."/>
            <person name="Chang S.B."/>
            <person name="Sakamoto S."/>
            <person name="Ohme-Takagi M."/>
            <person name="Yagi M."/>
            <person name="Zeng S.J."/>
            <person name="Shen C.Y."/>
            <person name="Yeh C.M."/>
            <person name="Luo Y.B."/>
            <person name="Tsai W.C."/>
            <person name="Van de Peer Y."/>
            <person name="Liu Z.J."/>
        </authorList>
    </citation>
    <scope>NUCLEOTIDE SEQUENCE [LARGE SCALE GENOMIC DNA]</scope>
    <source>
        <tissue evidence="1">The whole plant</tissue>
    </source>
</reference>
<dbReference type="Gene3D" id="3.40.50.1000">
    <property type="entry name" value="HAD superfamily/HAD-like"/>
    <property type="match status" value="1"/>
</dbReference>
<dbReference type="InterPro" id="IPR036412">
    <property type="entry name" value="HAD-like_sf"/>
</dbReference>
<dbReference type="Proteomes" id="UP000233837">
    <property type="component" value="Unassembled WGS sequence"/>
</dbReference>
<reference evidence="1 2" key="1">
    <citation type="journal article" date="2016" name="Sci. Rep.">
        <title>The Dendrobium catenatum Lindl. genome sequence provides insights into polysaccharide synthase, floral development and adaptive evolution.</title>
        <authorList>
            <person name="Zhang G.Q."/>
            <person name="Xu Q."/>
            <person name="Bian C."/>
            <person name="Tsai W.C."/>
            <person name="Yeh C.M."/>
            <person name="Liu K.W."/>
            <person name="Yoshida K."/>
            <person name="Zhang L.S."/>
            <person name="Chang S.B."/>
            <person name="Chen F."/>
            <person name="Shi Y."/>
            <person name="Su Y.Y."/>
            <person name="Zhang Y.Q."/>
            <person name="Chen L.J."/>
            <person name="Yin Y."/>
            <person name="Lin M."/>
            <person name="Huang H."/>
            <person name="Deng H."/>
            <person name="Wang Z.W."/>
            <person name="Zhu S.L."/>
            <person name="Zhao X."/>
            <person name="Deng C."/>
            <person name="Niu S.C."/>
            <person name="Huang J."/>
            <person name="Wang M."/>
            <person name="Liu G.H."/>
            <person name="Yang H.J."/>
            <person name="Xiao X.J."/>
            <person name="Hsiao Y.Y."/>
            <person name="Wu W.L."/>
            <person name="Chen Y.Y."/>
            <person name="Mitsuda N."/>
            <person name="Ohme-Takagi M."/>
            <person name="Luo Y.B."/>
            <person name="Van de Peer Y."/>
            <person name="Liu Z.J."/>
        </authorList>
    </citation>
    <scope>NUCLEOTIDE SEQUENCE [LARGE SCALE GENOMIC DNA]</scope>
    <source>
        <tissue evidence="1">The whole plant</tissue>
    </source>
</reference>
<dbReference type="EMBL" id="KZ502442">
    <property type="protein sequence ID" value="PKU78939.1"/>
    <property type="molecule type" value="Genomic_DNA"/>
</dbReference>
<dbReference type="SUPFAM" id="SSF56784">
    <property type="entry name" value="HAD-like"/>
    <property type="match status" value="1"/>
</dbReference>
<sequence length="55" mass="5970">MFVDVAQLLNFIMERCIVVGNSNSSMEAVHDASMKCVALASKHPLYELGAANLMV</sequence>
<dbReference type="PANTHER" id="PTHR47108:SF1">
    <property type="entry name" value="5-AMINO-6-(5-PHOSPHO-D-RIBITYLAMINO)URACIL PHOSPHATASE, CHLOROPLASTIC"/>
    <property type="match status" value="1"/>
</dbReference>